<feature type="domain" description="CCHC-type" evidence="3">
    <location>
        <begin position="43"/>
        <end position="58"/>
    </location>
</feature>
<proteinExistence type="predicted"/>
<dbReference type="PANTHER" id="PTHR33116:SF86">
    <property type="entry name" value="REVERSE TRANSCRIPTASE DOMAIN-CONTAINING PROTEIN"/>
    <property type="match status" value="1"/>
</dbReference>
<dbReference type="GO" id="GO:0003676">
    <property type="term" value="F:nucleic acid binding"/>
    <property type="evidence" value="ECO:0007669"/>
    <property type="project" value="InterPro"/>
</dbReference>
<gene>
    <name evidence="4" type="ORF">RHSIM_Rhsim02G0110700</name>
</gene>
<evidence type="ECO:0000313" key="5">
    <source>
        <dbReference type="Proteomes" id="UP000626092"/>
    </source>
</evidence>
<evidence type="ECO:0000256" key="2">
    <source>
        <dbReference type="SAM" id="MobiDB-lite"/>
    </source>
</evidence>
<protein>
    <recommendedName>
        <fullName evidence="3">CCHC-type domain-containing protein</fullName>
    </recommendedName>
</protein>
<keyword evidence="1" id="KW-0479">Metal-binding</keyword>
<dbReference type="EMBL" id="WJXA01000002">
    <property type="protein sequence ID" value="KAF7151487.1"/>
    <property type="molecule type" value="Genomic_DNA"/>
</dbReference>
<dbReference type="InterPro" id="IPR025836">
    <property type="entry name" value="Zn_knuckle_CX2CX4HX4C"/>
</dbReference>
<organism evidence="4 5">
    <name type="scientific">Rhododendron simsii</name>
    <name type="common">Sims's rhododendron</name>
    <dbReference type="NCBI Taxonomy" id="118357"/>
    <lineage>
        <taxon>Eukaryota</taxon>
        <taxon>Viridiplantae</taxon>
        <taxon>Streptophyta</taxon>
        <taxon>Embryophyta</taxon>
        <taxon>Tracheophyta</taxon>
        <taxon>Spermatophyta</taxon>
        <taxon>Magnoliopsida</taxon>
        <taxon>eudicotyledons</taxon>
        <taxon>Gunneridae</taxon>
        <taxon>Pentapetalae</taxon>
        <taxon>asterids</taxon>
        <taxon>Ericales</taxon>
        <taxon>Ericaceae</taxon>
        <taxon>Ericoideae</taxon>
        <taxon>Rhodoreae</taxon>
        <taxon>Rhododendron</taxon>
    </lineage>
</organism>
<dbReference type="GO" id="GO:0008270">
    <property type="term" value="F:zinc ion binding"/>
    <property type="evidence" value="ECO:0007669"/>
    <property type="project" value="UniProtKB-KW"/>
</dbReference>
<evidence type="ECO:0000313" key="4">
    <source>
        <dbReference type="EMBL" id="KAF7151487.1"/>
    </source>
</evidence>
<name>A0A834HE32_RHOSS</name>
<feature type="region of interest" description="Disordered" evidence="2">
    <location>
        <begin position="185"/>
        <end position="204"/>
    </location>
</feature>
<reference evidence="4" key="1">
    <citation type="submission" date="2019-11" db="EMBL/GenBank/DDBJ databases">
        <authorList>
            <person name="Liu Y."/>
            <person name="Hou J."/>
            <person name="Li T.-Q."/>
            <person name="Guan C.-H."/>
            <person name="Wu X."/>
            <person name="Wu H.-Z."/>
            <person name="Ling F."/>
            <person name="Zhang R."/>
            <person name="Shi X.-G."/>
            <person name="Ren J.-P."/>
            <person name="Chen E.-F."/>
            <person name="Sun J.-M."/>
        </authorList>
    </citation>
    <scope>NUCLEOTIDE SEQUENCE</scope>
    <source>
        <strain evidence="4">Adult_tree_wgs_1</strain>
        <tissue evidence="4">Leaves</tissue>
    </source>
</reference>
<evidence type="ECO:0000256" key="1">
    <source>
        <dbReference type="PROSITE-ProRule" id="PRU00047"/>
    </source>
</evidence>
<feature type="compositionally biased region" description="Basic and acidic residues" evidence="2">
    <location>
        <begin position="854"/>
        <end position="869"/>
    </location>
</feature>
<dbReference type="AlphaFoldDB" id="A0A834HE32"/>
<keyword evidence="1" id="KW-0863">Zinc-finger</keyword>
<feature type="region of interest" description="Disordered" evidence="2">
    <location>
        <begin position="211"/>
        <end position="236"/>
    </location>
</feature>
<evidence type="ECO:0000259" key="3">
    <source>
        <dbReference type="PROSITE" id="PS50158"/>
    </source>
</evidence>
<dbReference type="InterPro" id="IPR001878">
    <property type="entry name" value="Znf_CCHC"/>
</dbReference>
<feature type="region of interest" description="Disordered" evidence="2">
    <location>
        <begin position="850"/>
        <end position="869"/>
    </location>
</feature>
<accession>A0A834HE32</accession>
<feature type="compositionally biased region" description="Basic and acidic residues" evidence="2">
    <location>
        <begin position="86"/>
        <end position="96"/>
    </location>
</feature>
<dbReference type="Pfam" id="PF14392">
    <property type="entry name" value="zf-CCHC_4"/>
    <property type="match status" value="1"/>
</dbReference>
<comment type="caution">
    <text evidence="4">The sequence shown here is derived from an EMBL/GenBank/DDBJ whole genome shotgun (WGS) entry which is preliminary data.</text>
</comment>
<dbReference type="PROSITE" id="PS50158">
    <property type="entry name" value="ZF_CCHC"/>
    <property type="match status" value="1"/>
</dbReference>
<keyword evidence="1" id="KW-0862">Zinc</keyword>
<sequence>MKFIRVRVWVDITKPLKRGFFLRRPGEEDLWVKFRYERLSDFCYSCGRVGHNFNECKNKDESKENPVYDGNLRAEISEPTKLVYPDSKKRSSRGSEDGGAMKSPAGVSLSGNLAFSDRVEDNLIGLGLNRTGVVEEASKEAVGLQVSICDIGLVGKRTKDVGTLSVDVDVPQELIPPAAILVSPSSKSANGLDTQSPTGSQTSGRLEYFVEEPDSPSSSQRASLESEDSQPLKKSNHAIREVDSALITPLPSSLVIYPSSFSPAYPVLSKPPKGRSVKGGEGLRHSLGRASAVVLGGRGDIGFEEALSDGDSQSGIVSRAPVAGPNQPRVQWGLALWWKDEVEIDVRGFQRSGIYYGETREEVCRRSRIEEFQQLLSDCELMDLEFKGPLYTWTNNQGGGANIRERLDGAVANVDWRILYPYAQVFHDLLLGLGQVETSVTRSMNISLTRPFSIEEIKEATFQLGSLKSPGPDGFPGMFYQRYWDLVGPDVCVAVKRFFNEGGLLREVNATNLKEIASGLFSGMKVNRSCPILSHIFFADDALFLKVEQRECALIKEILEKYGHAFGQLINFEKSGICFSANLCDTDKQIFCDFLNVNPIKGDSKYLGLSSFWGRSKAEAYTFLVEKAMRKMQGWKTQLISLGGKETLIKSVKGNPEDKGLNSVAWDKLSEAKEQGGMGFRNYRAFNEAMLARQGWRLVMNPQSYWARVLKGIYFPNTSFMHAARGSRASWAWLSLLHGREILKKGMRWQIQNGKNTDFWGDAWIPSLPGFKISSTKPPSSTIEKVSDAIDPRRGTWDKQKLEGEVSQEDLEAIRNIPLPVRDREDQLVWHYNSDGIYSVKSGYHIAHSQTLSKSKDNPESSFKPDKEE</sequence>
<keyword evidence="5" id="KW-1185">Reference proteome</keyword>
<dbReference type="Proteomes" id="UP000626092">
    <property type="component" value="Unassembled WGS sequence"/>
</dbReference>
<dbReference type="OrthoDB" id="1707487at2759"/>
<dbReference type="PANTHER" id="PTHR33116">
    <property type="entry name" value="REVERSE TRANSCRIPTASE ZINC-BINDING DOMAIN-CONTAINING PROTEIN-RELATED-RELATED"/>
    <property type="match status" value="1"/>
</dbReference>
<feature type="region of interest" description="Disordered" evidence="2">
    <location>
        <begin position="84"/>
        <end position="105"/>
    </location>
</feature>